<sequence length="535" mass="58061">MPDVALCRNALKFAAAAAAAAFSLDTLEHIIVLSPTAASVPTGANSYMTCPTVAESRQLGKQTIELGANTQRNPGLPRDAVSYHVSWQYETSVPVVDSGLLAIQRKAAGCTRGVPLASLDYRLPPGQNGKATVSIMCRCCHVAEALSYDGVHMSRESELIPLSISAAAMHASQAVTATFDACCAASRLDCARACRRRGTTAAGGSDRIATGVPGTGSCPGHTLLSRLPPRILHTMSFNSTVVEDSPYHYVPTEWICVLFVVLFGISTAAHAVQAVKYRLWWLFPTAVLSGVMEIAGWSARLWSSRNPLNSNAFTMQITLTIIGPTPLLASNFVIFGRIVRQIGLHYSRFGSRFYTIFFTCCDVVALVVQAAGGGIASGDDTPQSQVNIGTHVMQGGIFFQLVVIIIYLCFATEVFVRYWKRKPVRQADSGWEDTQVMSNKAEKRLQLMVGALAFMGLLLVIRSIYRAIELTDGWNGRIISTQVYFNVLDGGMVTLVFFTLNFFHPGFLLRTPPKTPRTADSSVTMLQVTSNLEKL</sequence>
<evidence type="ECO:0000256" key="1">
    <source>
        <dbReference type="ARBA" id="ARBA00004141"/>
    </source>
</evidence>
<proteinExistence type="predicted"/>
<comment type="caution">
    <text evidence="6">The sequence shown here is derived from an EMBL/GenBank/DDBJ whole genome shotgun (WGS) entry which is preliminary data.</text>
</comment>
<feature type="transmembrane region" description="Helical" evidence="5">
    <location>
        <begin position="483"/>
        <end position="503"/>
    </location>
</feature>
<dbReference type="InterPro" id="IPR007568">
    <property type="entry name" value="RTA1"/>
</dbReference>
<keyword evidence="2 5" id="KW-0812">Transmembrane</keyword>
<evidence type="ECO:0000256" key="2">
    <source>
        <dbReference type="ARBA" id="ARBA00022692"/>
    </source>
</evidence>
<dbReference type="GO" id="GO:0005886">
    <property type="term" value="C:plasma membrane"/>
    <property type="evidence" value="ECO:0007669"/>
    <property type="project" value="TreeGrafter"/>
</dbReference>
<feature type="transmembrane region" description="Helical" evidence="5">
    <location>
        <begin position="279"/>
        <end position="297"/>
    </location>
</feature>
<comment type="subcellular location">
    <subcellularLocation>
        <location evidence="1">Membrane</location>
        <topology evidence="1">Multi-pass membrane protein</topology>
    </subcellularLocation>
</comment>
<evidence type="ECO:0000256" key="5">
    <source>
        <dbReference type="SAM" id="Phobius"/>
    </source>
</evidence>
<evidence type="ECO:0000256" key="3">
    <source>
        <dbReference type="ARBA" id="ARBA00022989"/>
    </source>
</evidence>
<evidence type="ECO:0000256" key="4">
    <source>
        <dbReference type="ARBA" id="ARBA00023136"/>
    </source>
</evidence>
<keyword evidence="7" id="KW-1185">Reference proteome</keyword>
<dbReference type="Proteomes" id="UP000298327">
    <property type="component" value="Unassembled WGS sequence"/>
</dbReference>
<gene>
    <name evidence="6" type="ORF">EVG20_g4353</name>
</gene>
<organism evidence="6 7">
    <name type="scientific">Dentipellis fragilis</name>
    <dbReference type="NCBI Taxonomy" id="205917"/>
    <lineage>
        <taxon>Eukaryota</taxon>
        <taxon>Fungi</taxon>
        <taxon>Dikarya</taxon>
        <taxon>Basidiomycota</taxon>
        <taxon>Agaricomycotina</taxon>
        <taxon>Agaricomycetes</taxon>
        <taxon>Russulales</taxon>
        <taxon>Hericiaceae</taxon>
        <taxon>Dentipellis</taxon>
    </lineage>
</organism>
<dbReference type="PANTHER" id="PTHR31465">
    <property type="entry name" value="PROTEIN RTA1-RELATED"/>
    <property type="match status" value="1"/>
</dbReference>
<feature type="transmembrane region" description="Helical" evidence="5">
    <location>
        <begin position="351"/>
        <end position="377"/>
    </location>
</feature>
<reference evidence="6 7" key="1">
    <citation type="submission" date="2019-02" db="EMBL/GenBank/DDBJ databases">
        <title>Genome sequencing of the rare red list fungi Dentipellis fragilis.</title>
        <authorList>
            <person name="Buettner E."/>
            <person name="Kellner H."/>
        </authorList>
    </citation>
    <scope>NUCLEOTIDE SEQUENCE [LARGE SCALE GENOMIC DNA]</scope>
    <source>
        <strain evidence="6 7">DSM 105465</strain>
    </source>
</reference>
<feature type="transmembrane region" description="Helical" evidence="5">
    <location>
        <begin position="447"/>
        <end position="468"/>
    </location>
</feature>
<dbReference type="AlphaFoldDB" id="A0A4Y9YYA3"/>
<dbReference type="STRING" id="205917.A0A4Y9YYA3"/>
<protein>
    <recommendedName>
        <fullName evidence="8">RTA1 like protein</fullName>
    </recommendedName>
</protein>
<evidence type="ECO:0000313" key="7">
    <source>
        <dbReference type="Proteomes" id="UP000298327"/>
    </source>
</evidence>
<feature type="transmembrane region" description="Helical" evidence="5">
    <location>
        <begin position="252"/>
        <end position="272"/>
    </location>
</feature>
<name>A0A4Y9YYA3_9AGAM</name>
<dbReference type="OrthoDB" id="3358017at2759"/>
<keyword evidence="3 5" id="KW-1133">Transmembrane helix</keyword>
<feature type="transmembrane region" description="Helical" evidence="5">
    <location>
        <begin position="317"/>
        <end position="339"/>
    </location>
</feature>
<evidence type="ECO:0008006" key="8">
    <source>
        <dbReference type="Google" id="ProtNLM"/>
    </source>
</evidence>
<dbReference type="GO" id="GO:0000324">
    <property type="term" value="C:fungal-type vacuole"/>
    <property type="evidence" value="ECO:0007669"/>
    <property type="project" value="TreeGrafter"/>
</dbReference>
<keyword evidence="4 5" id="KW-0472">Membrane</keyword>
<evidence type="ECO:0000313" key="6">
    <source>
        <dbReference type="EMBL" id="TFY66737.1"/>
    </source>
</evidence>
<feature type="transmembrane region" description="Helical" evidence="5">
    <location>
        <begin position="397"/>
        <end position="416"/>
    </location>
</feature>
<dbReference type="EMBL" id="SEOQ01000222">
    <property type="protein sequence ID" value="TFY66737.1"/>
    <property type="molecule type" value="Genomic_DNA"/>
</dbReference>
<dbReference type="Pfam" id="PF04479">
    <property type="entry name" value="RTA1"/>
    <property type="match status" value="1"/>
</dbReference>
<dbReference type="PANTHER" id="PTHR31465:SF9">
    <property type="entry name" value="SPHINGOID LONG-CHAIN BASE TRANSPORTER RSB1"/>
    <property type="match status" value="1"/>
</dbReference>
<accession>A0A4Y9YYA3</accession>